<dbReference type="InterPro" id="IPR000843">
    <property type="entry name" value="HTH_LacI"/>
</dbReference>
<feature type="region of interest" description="Disordered" evidence="4">
    <location>
        <begin position="1"/>
        <end position="23"/>
    </location>
</feature>
<evidence type="ECO:0000256" key="3">
    <source>
        <dbReference type="ARBA" id="ARBA00023163"/>
    </source>
</evidence>
<reference evidence="7" key="1">
    <citation type="submission" date="2018-07" db="EMBL/GenBank/DDBJ databases">
        <authorList>
            <person name="Safronova V.I."/>
            <person name="Chirak E.R."/>
            <person name="Sazanova A.L."/>
        </authorList>
    </citation>
    <scope>NUCLEOTIDE SEQUENCE [LARGE SCALE GENOMIC DNA]</scope>
    <source>
        <strain evidence="7">RCAM04685</strain>
    </source>
</reference>
<dbReference type="PROSITE" id="PS00356">
    <property type="entry name" value="HTH_LACI_1"/>
    <property type="match status" value="1"/>
</dbReference>
<dbReference type="SMART" id="SM00354">
    <property type="entry name" value="HTH_LACI"/>
    <property type="match status" value="1"/>
</dbReference>
<dbReference type="PANTHER" id="PTHR30146">
    <property type="entry name" value="LACI-RELATED TRANSCRIPTIONAL REPRESSOR"/>
    <property type="match status" value="1"/>
</dbReference>
<feature type="domain" description="HTH lacI-type" evidence="5">
    <location>
        <begin position="25"/>
        <end position="80"/>
    </location>
</feature>
<keyword evidence="2" id="KW-0238">DNA-binding</keyword>
<accession>A0A370L0Z9</accession>
<dbReference type="PANTHER" id="PTHR30146:SF109">
    <property type="entry name" value="HTH-TYPE TRANSCRIPTIONAL REGULATOR GALS"/>
    <property type="match status" value="1"/>
</dbReference>
<evidence type="ECO:0000259" key="5">
    <source>
        <dbReference type="PROSITE" id="PS50932"/>
    </source>
</evidence>
<dbReference type="AlphaFoldDB" id="A0A370L0Z9"/>
<proteinExistence type="predicted"/>
<dbReference type="SUPFAM" id="SSF53822">
    <property type="entry name" value="Periplasmic binding protein-like I"/>
    <property type="match status" value="1"/>
</dbReference>
<keyword evidence="7" id="KW-1185">Reference proteome</keyword>
<dbReference type="Pfam" id="PF13377">
    <property type="entry name" value="Peripla_BP_3"/>
    <property type="match status" value="1"/>
</dbReference>
<dbReference type="Gene3D" id="1.10.260.40">
    <property type="entry name" value="lambda repressor-like DNA-binding domains"/>
    <property type="match status" value="1"/>
</dbReference>
<keyword evidence="1" id="KW-0805">Transcription regulation</keyword>
<dbReference type="PRINTS" id="PR00036">
    <property type="entry name" value="HTHLACI"/>
</dbReference>
<evidence type="ECO:0000313" key="6">
    <source>
        <dbReference type="EMBL" id="RDJ21087.1"/>
    </source>
</evidence>
<evidence type="ECO:0000256" key="2">
    <source>
        <dbReference type="ARBA" id="ARBA00023125"/>
    </source>
</evidence>
<organism evidence="6 7">
    <name type="scientific">Bosea caraganae</name>
    <dbReference type="NCBI Taxonomy" id="2763117"/>
    <lineage>
        <taxon>Bacteria</taxon>
        <taxon>Pseudomonadati</taxon>
        <taxon>Pseudomonadota</taxon>
        <taxon>Alphaproteobacteria</taxon>
        <taxon>Hyphomicrobiales</taxon>
        <taxon>Boseaceae</taxon>
        <taxon>Bosea</taxon>
    </lineage>
</organism>
<dbReference type="GO" id="GO:0003700">
    <property type="term" value="F:DNA-binding transcription factor activity"/>
    <property type="evidence" value="ECO:0007669"/>
    <property type="project" value="TreeGrafter"/>
</dbReference>
<dbReference type="Proteomes" id="UP000255207">
    <property type="component" value="Unassembled WGS sequence"/>
</dbReference>
<keyword evidence="3" id="KW-0804">Transcription</keyword>
<dbReference type="OrthoDB" id="7170131at2"/>
<dbReference type="GO" id="GO:0000976">
    <property type="term" value="F:transcription cis-regulatory region binding"/>
    <property type="evidence" value="ECO:0007669"/>
    <property type="project" value="TreeGrafter"/>
</dbReference>
<dbReference type="SUPFAM" id="SSF47413">
    <property type="entry name" value="lambda repressor-like DNA-binding domains"/>
    <property type="match status" value="1"/>
</dbReference>
<dbReference type="CDD" id="cd01392">
    <property type="entry name" value="HTH_LacI"/>
    <property type="match status" value="1"/>
</dbReference>
<sequence length="369" mass="40359">MPSKPAKPRTMFGIRDPKAPQTPTASIEEVARLAGVSTATVSRVINNVPNKASQATRERVLRAVEALSYLPSRAGRALRQKRSHIVGVLAPDLGNAYHALISGSIERALREQGLVMVLANTGEDPDLQDAMLQEMRALQVFGIVMLGAVESPELQHGLKSNEPLVFVNRRCPYDVPARHVGIDNVLAASEVAEYLFARHHRGAWIFHAPLKSSASRDRVTSFQRKFQELAGADCPLPEIVVSTRRRDSAYQLARQHISAETPPRAIFCTTDEIAYGVARHCLEIGLSLPQDVTIFGFDGNPMNEFLAPWLSTVRSPYELFGPAVVGALGAFYDEGEASRPLDTILPFEIILSNGLHTTRTSSTTGAYVK</sequence>
<dbReference type="EMBL" id="QQTP01000014">
    <property type="protein sequence ID" value="RDJ21087.1"/>
    <property type="molecule type" value="Genomic_DNA"/>
</dbReference>
<dbReference type="InterPro" id="IPR046335">
    <property type="entry name" value="LacI/GalR-like_sensor"/>
</dbReference>
<dbReference type="PROSITE" id="PS50932">
    <property type="entry name" value="HTH_LACI_2"/>
    <property type="match status" value="1"/>
</dbReference>
<name>A0A370L0Z9_9HYPH</name>
<dbReference type="Pfam" id="PF00356">
    <property type="entry name" value="LacI"/>
    <property type="match status" value="1"/>
</dbReference>
<dbReference type="CDD" id="cd06267">
    <property type="entry name" value="PBP1_LacI_sugar_binding-like"/>
    <property type="match status" value="1"/>
</dbReference>
<evidence type="ECO:0000256" key="1">
    <source>
        <dbReference type="ARBA" id="ARBA00023015"/>
    </source>
</evidence>
<comment type="caution">
    <text evidence="6">The sequence shown here is derived from an EMBL/GenBank/DDBJ whole genome shotgun (WGS) entry which is preliminary data.</text>
</comment>
<evidence type="ECO:0000313" key="7">
    <source>
        <dbReference type="Proteomes" id="UP000255207"/>
    </source>
</evidence>
<protein>
    <submittedName>
        <fullName evidence="6">LacI family transcriptional regulator</fullName>
    </submittedName>
</protein>
<dbReference type="RefSeq" id="WP_114831541.1">
    <property type="nucleotide sequence ID" value="NZ_QQTO01000016.1"/>
</dbReference>
<dbReference type="InterPro" id="IPR028082">
    <property type="entry name" value="Peripla_BP_I"/>
</dbReference>
<dbReference type="Gene3D" id="3.40.50.2300">
    <property type="match status" value="2"/>
</dbReference>
<evidence type="ECO:0000256" key="4">
    <source>
        <dbReference type="SAM" id="MobiDB-lite"/>
    </source>
</evidence>
<gene>
    <name evidence="6" type="ORF">DWE98_22460</name>
</gene>
<dbReference type="InterPro" id="IPR010982">
    <property type="entry name" value="Lambda_DNA-bd_dom_sf"/>
</dbReference>